<dbReference type="EMBL" id="JBHSIY010000001">
    <property type="protein sequence ID" value="MFC4865131.1"/>
    <property type="molecule type" value="Genomic_DNA"/>
</dbReference>
<gene>
    <name evidence="2" type="ORF">ACFPCZ_00685</name>
</gene>
<accession>A0ABV9SD72</accession>
<name>A0ABV9SD72_9ACTN</name>
<sequence>MINGEWSKSGYSNAGSECLECRTEQSAVRVRDTQHRDLTTLTFPPDAWHEFISGVKSGDL</sequence>
<protein>
    <submittedName>
        <fullName evidence="2">DUF397 domain-containing protein</fullName>
    </submittedName>
</protein>
<dbReference type="RefSeq" id="WP_344142634.1">
    <property type="nucleotide sequence ID" value="NZ_BAAAQI010000005.1"/>
</dbReference>
<proteinExistence type="predicted"/>
<keyword evidence="3" id="KW-1185">Reference proteome</keyword>
<evidence type="ECO:0000259" key="1">
    <source>
        <dbReference type="Pfam" id="PF04149"/>
    </source>
</evidence>
<dbReference type="InterPro" id="IPR007278">
    <property type="entry name" value="DUF397"/>
</dbReference>
<evidence type="ECO:0000313" key="3">
    <source>
        <dbReference type="Proteomes" id="UP001595858"/>
    </source>
</evidence>
<reference evidence="3" key="1">
    <citation type="journal article" date="2019" name="Int. J. Syst. Evol. Microbiol.">
        <title>The Global Catalogue of Microorganisms (GCM) 10K type strain sequencing project: providing services to taxonomists for standard genome sequencing and annotation.</title>
        <authorList>
            <consortium name="The Broad Institute Genomics Platform"/>
            <consortium name="The Broad Institute Genome Sequencing Center for Infectious Disease"/>
            <person name="Wu L."/>
            <person name="Ma J."/>
        </authorList>
    </citation>
    <scope>NUCLEOTIDE SEQUENCE [LARGE SCALE GENOMIC DNA]</scope>
    <source>
        <strain evidence="3">CGMCC 4.7304</strain>
    </source>
</reference>
<organism evidence="2 3">
    <name type="scientific">Streptomonospora arabica</name>
    <dbReference type="NCBI Taxonomy" id="412417"/>
    <lineage>
        <taxon>Bacteria</taxon>
        <taxon>Bacillati</taxon>
        <taxon>Actinomycetota</taxon>
        <taxon>Actinomycetes</taxon>
        <taxon>Streptosporangiales</taxon>
        <taxon>Nocardiopsidaceae</taxon>
        <taxon>Streptomonospora</taxon>
    </lineage>
</organism>
<feature type="domain" description="DUF397" evidence="1">
    <location>
        <begin position="5"/>
        <end position="56"/>
    </location>
</feature>
<dbReference type="Proteomes" id="UP001595858">
    <property type="component" value="Unassembled WGS sequence"/>
</dbReference>
<comment type="caution">
    <text evidence="2">The sequence shown here is derived from an EMBL/GenBank/DDBJ whole genome shotgun (WGS) entry which is preliminary data.</text>
</comment>
<dbReference type="Pfam" id="PF04149">
    <property type="entry name" value="DUF397"/>
    <property type="match status" value="1"/>
</dbReference>
<evidence type="ECO:0000313" key="2">
    <source>
        <dbReference type="EMBL" id="MFC4865131.1"/>
    </source>
</evidence>